<keyword evidence="2" id="KW-0812">Transmembrane</keyword>
<evidence type="ECO:0000256" key="2">
    <source>
        <dbReference type="SAM" id="Phobius"/>
    </source>
</evidence>
<dbReference type="InterPro" id="IPR050300">
    <property type="entry name" value="GDXG_lipolytic_enzyme"/>
</dbReference>
<dbReference type="EMBL" id="QQZZ01000087">
    <property type="protein sequence ID" value="RMZ43904.1"/>
    <property type="molecule type" value="Genomic_DNA"/>
</dbReference>
<comment type="caution">
    <text evidence="4">The sequence shown here is derived from an EMBL/GenBank/DDBJ whole genome shotgun (WGS) entry which is preliminary data.</text>
</comment>
<dbReference type="Proteomes" id="UP000275480">
    <property type="component" value="Unassembled WGS sequence"/>
</dbReference>
<organism evidence="4 5">
    <name type="scientific">Aspergillus flavus</name>
    <dbReference type="NCBI Taxonomy" id="5059"/>
    <lineage>
        <taxon>Eukaryota</taxon>
        <taxon>Fungi</taxon>
        <taxon>Dikarya</taxon>
        <taxon>Ascomycota</taxon>
        <taxon>Pezizomycotina</taxon>
        <taxon>Eurotiomycetes</taxon>
        <taxon>Eurotiomycetidae</taxon>
        <taxon>Eurotiales</taxon>
        <taxon>Aspergillaceae</taxon>
        <taxon>Aspergillus</taxon>
        <taxon>Aspergillus subgen. Circumdati</taxon>
    </lineage>
</organism>
<feature type="transmembrane region" description="Helical" evidence="2">
    <location>
        <begin position="24"/>
        <end position="43"/>
    </location>
</feature>
<dbReference type="InterPro" id="IPR029058">
    <property type="entry name" value="AB_hydrolase_fold"/>
</dbReference>
<protein>
    <submittedName>
        <fullName evidence="4">Lipase/thioesterase family protein</fullName>
    </submittedName>
</protein>
<evidence type="ECO:0000313" key="5">
    <source>
        <dbReference type="Proteomes" id="UP000275480"/>
    </source>
</evidence>
<accession>A0AB74CB84</accession>
<feature type="domain" description="Alpha/beta hydrolase fold-3" evidence="3">
    <location>
        <begin position="127"/>
        <end position="331"/>
    </location>
</feature>
<reference evidence="4 5" key="1">
    <citation type="submission" date="2018-07" db="EMBL/GenBank/DDBJ databases">
        <title>Identification of spontaneous genetic mutation associated with occurrence of a yellow conidial color mutant of Aspergillus flavus.</title>
        <authorList>
            <person name="Chang P.-K."/>
            <person name="Mack B.M."/>
            <person name="Scharfenstein L."/>
            <person name="Gilbert M.K."/>
        </authorList>
    </citation>
    <scope>NUCLEOTIDE SEQUENCE [LARGE SCALE GENOMIC DNA]</scope>
    <source>
        <strain evidence="4 5">CA14</strain>
    </source>
</reference>
<sequence length="370" mass="40712">MVLKKNSVRPADQPSLSMASKLDLLPAVASILIAGFVALFTGLKRDQSGTPTFYLHIALSLPNVRTRVTNCNDHKDPKLIRKRWISPSTDEAYKQYMQSRGAVPQTIELEYGAKGHWIGNKNARNVLIWYHGGGFCLPANVGYFKFWESLIQCSSAAGKDLAVFAVAYTLAPNAQYPTQLIQSVEGLRYILTETNRTPANILLGGDSAGGNLAVGVLSHLSSPHEAIAKLDVQEPLAGTVLIAPWTSLEVSTDTKMNCLGDVITPDVAKPWSQAYLGRAKHDYYTDASTAPSSWFKNLKNQQILVLAGQNEIMLPSIRHFVDKVKSGFPSIELFIGRQEGHVAPVYNLYMGDNKETQQGERLKVWLGELL</sequence>
<keyword evidence="2" id="KW-0472">Membrane</keyword>
<dbReference type="Pfam" id="PF07859">
    <property type="entry name" value="Abhydrolase_3"/>
    <property type="match status" value="1"/>
</dbReference>
<dbReference type="GO" id="GO:0016787">
    <property type="term" value="F:hydrolase activity"/>
    <property type="evidence" value="ECO:0007669"/>
    <property type="project" value="UniProtKB-KW"/>
</dbReference>
<proteinExistence type="predicted"/>
<dbReference type="PANTHER" id="PTHR48081:SF21">
    <property type="entry name" value="LIPASE_THIOESTERASE FAMILY PROTEIN (AFU_ORTHOLOGUE AFUA_8G02590)"/>
    <property type="match status" value="1"/>
</dbReference>
<evidence type="ECO:0000256" key="1">
    <source>
        <dbReference type="ARBA" id="ARBA00022801"/>
    </source>
</evidence>
<dbReference type="AlphaFoldDB" id="A0AB74CB84"/>
<dbReference type="SUPFAM" id="SSF53474">
    <property type="entry name" value="alpha/beta-Hydrolases"/>
    <property type="match status" value="1"/>
</dbReference>
<gene>
    <name evidence="4" type="ORF">CA14_004197</name>
</gene>
<evidence type="ECO:0000313" key="4">
    <source>
        <dbReference type="EMBL" id="RMZ43904.1"/>
    </source>
</evidence>
<dbReference type="InterPro" id="IPR013094">
    <property type="entry name" value="AB_hydrolase_3"/>
</dbReference>
<evidence type="ECO:0000259" key="3">
    <source>
        <dbReference type="Pfam" id="PF07859"/>
    </source>
</evidence>
<keyword evidence="1" id="KW-0378">Hydrolase</keyword>
<name>A0AB74CB84_ASPFL</name>
<dbReference type="Gene3D" id="3.40.50.1820">
    <property type="entry name" value="alpha/beta hydrolase"/>
    <property type="match status" value="1"/>
</dbReference>
<keyword evidence="2" id="KW-1133">Transmembrane helix</keyword>
<dbReference type="PANTHER" id="PTHR48081">
    <property type="entry name" value="AB HYDROLASE SUPERFAMILY PROTEIN C4A8.06C"/>
    <property type="match status" value="1"/>
</dbReference>